<protein>
    <submittedName>
        <fullName evidence="1">Uncharacterized protein</fullName>
    </submittedName>
</protein>
<dbReference type="RefSeq" id="WP_015249976.1">
    <property type="nucleotide sequence ID" value="NC_019892.1"/>
</dbReference>
<dbReference type="eggNOG" id="ENOG502ZIJ1">
    <property type="taxonomic scope" value="Bacteria"/>
</dbReference>
<dbReference type="HOGENOM" id="CLU_155921_0_0_0"/>
<evidence type="ECO:0000313" key="1">
    <source>
        <dbReference type="EMBL" id="AGA30904.1"/>
    </source>
</evidence>
<dbReference type="AlphaFoldDB" id="L0DNG6"/>
<accession>L0DNG6</accession>
<dbReference type="Proteomes" id="UP000010798">
    <property type="component" value="Chromosome"/>
</dbReference>
<keyword evidence="2" id="KW-1185">Reference proteome</keyword>
<sequence length="132" mass="14353">MMRSTRRIINFSAFALLAIGSGCDGGGKPSVDSSMEEATVKGVVKFKGEPVTKGEIAFDPSNYQRKMEAARRVKIGPDGSYTLKTLVGDNRVSFAIPAMARDPQLQDLMIPYVVKRGENSFNIELPPSSNKP</sequence>
<name>L0DNG6_SINAD</name>
<dbReference type="EMBL" id="CP003364">
    <property type="protein sequence ID" value="AGA30904.1"/>
    <property type="molecule type" value="Genomic_DNA"/>
</dbReference>
<gene>
    <name evidence="1" type="ordered locus">Sinac_6844</name>
</gene>
<organism evidence="1 2">
    <name type="scientific">Singulisphaera acidiphila (strain ATCC BAA-1392 / DSM 18658 / VKM B-2454 / MOB10)</name>
    <dbReference type="NCBI Taxonomy" id="886293"/>
    <lineage>
        <taxon>Bacteria</taxon>
        <taxon>Pseudomonadati</taxon>
        <taxon>Planctomycetota</taxon>
        <taxon>Planctomycetia</taxon>
        <taxon>Isosphaerales</taxon>
        <taxon>Isosphaeraceae</taxon>
        <taxon>Singulisphaera</taxon>
    </lineage>
</organism>
<evidence type="ECO:0000313" key="2">
    <source>
        <dbReference type="Proteomes" id="UP000010798"/>
    </source>
</evidence>
<dbReference type="KEGG" id="saci:Sinac_6844"/>
<reference evidence="1 2" key="1">
    <citation type="submission" date="2012-02" db="EMBL/GenBank/DDBJ databases">
        <title>Complete sequence of chromosome of Singulisphaera acidiphila DSM 18658.</title>
        <authorList>
            <consortium name="US DOE Joint Genome Institute (JGI-PGF)"/>
            <person name="Lucas S."/>
            <person name="Copeland A."/>
            <person name="Lapidus A."/>
            <person name="Glavina del Rio T."/>
            <person name="Dalin E."/>
            <person name="Tice H."/>
            <person name="Bruce D."/>
            <person name="Goodwin L."/>
            <person name="Pitluck S."/>
            <person name="Peters L."/>
            <person name="Ovchinnikova G."/>
            <person name="Chertkov O."/>
            <person name="Kyrpides N."/>
            <person name="Mavromatis K."/>
            <person name="Ivanova N."/>
            <person name="Brettin T."/>
            <person name="Detter J.C."/>
            <person name="Han C."/>
            <person name="Larimer F."/>
            <person name="Land M."/>
            <person name="Hauser L."/>
            <person name="Markowitz V."/>
            <person name="Cheng J.-F."/>
            <person name="Hugenholtz P."/>
            <person name="Woyke T."/>
            <person name="Wu D."/>
            <person name="Tindall B."/>
            <person name="Pomrenke H."/>
            <person name="Brambilla E."/>
            <person name="Klenk H.-P."/>
            <person name="Eisen J.A."/>
        </authorList>
    </citation>
    <scope>NUCLEOTIDE SEQUENCE [LARGE SCALE GENOMIC DNA]</scope>
    <source>
        <strain evidence="2">ATCC BAA-1392 / DSM 18658 / VKM B-2454 / MOB10</strain>
    </source>
</reference>
<dbReference type="PROSITE" id="PS51257">
    <property type="entry name" value="PROKAR_LIPOPROTEIN"/>
    <property type="match status" value="1"/>
</dbReference>
<proteinExistence type="predicted"/>